<dbReference type="EMBL" id="GDKF01008103">
    <property type="protein sequence ID" value="JAT70519.1"/>
    <property type="molecule type" value="Transcribed_RNA"/>
</dbReference>
<feature type="compositionally biased region" description="Polar residues" evidence="1">
    <location>
        <begin position="106"/>
        <end position="117"/>
    </location>
</feature>
<feature type="region of interest" description="Disordered" evidence="1">
    <location>
        <begin position="187"/>
        <end position="207"/>
    </location>
</feature>
<accession>A0A1D1ZUE4</accession>
<dbReference type="AlphaFoldDB" id="A0A1D1ZUE4"/>
<evidence type="ECO:0000256" key="1">
    <source>
        <dbReference type="SAM" id="MobiDB-lite"/>
    </source>
</evidence>
<evidence type="ECO:0000313" key="2">
    <source>
        <dbReference type="EMBL" id="JAT70519.1"/>
    </source>
</evidence>
<feature type="compositionally biased region" description="Low complexity" evidence="1">
    <location>
        <begin position="77"/>
        <end position="93"/>
    </location>
</feature>
<name>A0A1D1ZUE4_AUXPR</name>
<feature type="region of interest" description="Disordered" evidence="1">
    <location>
        <begin position="77"/>
        <end position="127"/>
    </location>
</feature>
<sequence length="207" mass="22041">MGIKTFFSNCFNPKDKEGRPLGDASNATYQNVGASYGTAGGAGLGVLQPDGVVGKKAIRTEPAAASNVVADVPSAKTAGTTATTRTTTTAGTTSAEKSVGRKETVTAPSQTTELSQESEGKVEDQLYSTQVEDRPVIREVTYTYVEHRPVEKEILTETRTTGREREAVEKRYAEHLGEEEHIVKSAFTTTSDVAPVGAGTETTRKSH</sequence>
<gene>
    <name evidence="2" type="ORF">g.319</name>
</gene>
<proteinExistence type="predicted"/>
<reference evidence="2" key="1">
    <citation type="submission" date="2015-08" db="EMBL/GenBank/DDBJ databases">
        <authorList>
            <person name="Babu N.S."/>
            <person name="Beckwith C.J."/>
            <person name="Beseler K.G."/>
            <person name="Brison A."/>
            <person name="Carone J.V."/>
            <person name="Caskin T.P."/>
            <person name="Diamond M."/>
            <person name="Durham M.E."/>
            <person name="Foxe J.M."/>
            <person name="Go M."/>
            <person name="Henderson B.A."/>
            <person name="Jones I.B."/>
            <person name="McGettigan J.A."/>
            <person name="Micheletti S.J."/>
            <person name="Nasrallah M.E."/>
            <person name="Ortiz D."/>
            <person name="Piller C.R."/>
            <person name="Privatt S.R."/>
            <person name="Schneider S.L."/>
            <person name="Sharp S."/>
            <person name="Smith T.C."/>
            <person name="Stanton J.D."/>
            <person name="Ullery H.E."/>
            <person name="Wilson R.J."/>
            <person name="Serrano M.G."/>
            <person name="Buck G."/>
            <person name="Lee V."/>
            <person name="Wang Y."/>
            <person name="Carvalho R."/>
            <person name="Voegtly L."/>
            <person name="Shi R."/>
            <person name="Duckworth R."/>
            <person name="Johnson A."/>
            <person name="Loviza R."/>
            <person name="Walstead R."/>
            <person name="Shah Z."/>
            <person name="Kiflezghi M."/>
            <person name="Wade K."/>
            <person name="Ball S.L."/>
            <person name="Bradley K.W."/>
            <person name="Asai D.J."/>
            <person name="Bowman C.A."/>
            <person name="Russell D.A."/>
            <person name="Pope W.H."/>
            <person name="Jacobs-Sera D."/>
            <person name="Hendrix R.W."/>
            <person name="Hatfull G.F."/>
        </authorList>
    </citation>
    <scope>NUCLEOTIDE SEQUENCE</scope>
</reference>
<protein>
    <submittedName>
        <fullName evidence="2">Uncharacterized protein</fullName>
    </submittedName>
</protein>
<organism evidence="2">
    <name type="scientific">Auxenochlorella protothecoides</name>
    <name type="common">Green microalga</name>
    <name type="synonym">Chlorella protothecoides</name>
    <dbReference type="NCBI Taxonomy" id="3075"/>
    <lineage>
        <taxon>Eukaryota</taxon>
        <taxon>Viridiplantae</taxon>
        <taxon>Chlorophyta</taxon>
        <taxon>core chlorophytes</taxon>
        <taxon>Trebouxiophyceae</taxon>
        <taxon>Chlorellales</taxon>
        <taxon>Chlorellaceae</taxon>
        <taxon>Auxenochlorella</taxon>
    </lineage>
</organism>